<dbReference type="GO" id="GO:0008793">
    <property type="term" value="F:aromatic-amino-acid transaminase activity"/>
    <property type="evidence" value="ECO:0007669"/>
    <property type="project" value="UniProtKB-UniRule"/>
</dbReference>
<evidence type="ECO:0000259" key="7">
    <source>
        <dbReference type="Pfam" id="PF00155"/>
    </source>
</evidence>
<evidence type="ECO:0000256" key="3">
    <source>
        <dbReference type="ARBA" id="ARBA00022576"/>
    </source>
</evidence>
<dbReference type="Pfam" id="PF00155">
    <property type="entry name" value="Aminotran_1_2"/>
    <property type="match status" value="1"/>
</dbReference>
<dbReference type="InterPro" id="IPR015422">
    <property type="entry name" value="PyrdxlP-dep_Trfase_small"/>
</dbReference>
<comment type="function">
    <text evidence="6">Aminotransferase that catalyzes the conversion of aromatic amino acids and 2-oxoglutarate into corresponding aromatic oxo acids and L-glutamate.</text>
</comment>
<name>A0A939E0Y9_9CORY</name>
<dbReference type="GO" id="GO:0000105">
    <property type="term" value="P:L-histidine biosynthetic process"/>
    <property type="evidence" value="ECO:0007669"/>
    <property type="project" value="InterPro"/>
</dbReference>
<reference evidence="8" key="1">
    <citation type="submission" date="2021-03" db="EMBL/GenBank/DDBJ databases">
        <authorList>
            <person name="Sun Q."/>
        </authorList>
    </citation>
    <scope>NUCLEOTIDE SEQUENCE</scope>
    <source>
        <strain evidence="8">CCM 8862</strain>
    </source>
</reference>
<evidence type="ECO:0000256" key="4">
    <source>
        <dbReference type="ARBA" id="ARBA00022679"/>
    </source>
</evidence>
<keyword evidence="5 6" id="KW-0663">Pyridoxal phosphate</keyword>
<dbReference type="EMBL" id="JAFLEQ010000008">
    <property type="protein sequence ID" value="MBN9643711.1"/>
    <property type="molecule type" value="Genomic_DNA"/>
</dbReference>
<dbReference type="HAMAP" id="MF_01513">
    <property type="entry name" value="Phe_aminotrans_2"/>
    <property type="match status" value="1"/>
</dbReference>
<dbReference type="AlphaFoldDB" id="A0A939E0Y9"/>
<dbReference type="InterPro" id="IPR015424">
    <property type="entry name" value="PyrdxlP-dep_Trfase"/>
</dbReference>
<evidence type="ECO:0000256" key="2">
    <source>
        <dbReference type="ARBA" id="ARBA00011738"/>
    </source>
</evidence>
<feature type="domain" description="Aminotransferase class I/classII large" evidence="7">
    <location>
        <begin position="23"/>
        <end position="332"/>
    </location>
</feature>
<sequence>MSLTIRKDLGNIPAYVPGKRRDDALKLSSNETTLPPLEHAVAAMAEAVAGVNRYPDMSVDGLKKALAAHLKVSYDQVTCGCGSSALCQQLVQATCRPGDEVIFAWRSFEAYPIFAMVTGATPVTVPLTKEHTHDLAAMAAAVTEKTKLIFVCNPNNPTGTTVTKKQFTDFMAAIPDHVVVALDEAYFEYVRDTDTPVATEEIKKYPNLVGLRTFSKAYGLAGLRVGYAFGNPEIISAMEKCSLPFGVNSIAQAGAVASLEATDELLARTEDTVVERTRVAEAIGAVPSQANFVWYPATTPEEAKKVADSLAAQGVLVRCFPEGVRITVTVAPESTTLLDAWDKVGK</sequence>
<dbReference type="Gene3D" id="3.40.640.10">
    <property type="entry name" value="Type I PLP-dependent aspartate aminotransferase-like (Major domain)"/>
    <property type="match status" value="1"/>
</dbReference>
<dbReference type="Proteomes" id="UP000664332">
    <property type="component" value="Unassembled WGS sequence"/>
</dbReference>
<accession>A0A939E0Y9</accession>
<organism evidence="8 9">
    <name type="scientific">Corynebacterium mendelii</name>
    <dbReference type="NCBI Taxonomy" id="2765362"/>
    <lineage>
        <taxon>Bacteria</taxon>
        <taxon>Bacillati</taxon>
        <taxon>Actinomycetota</taxon>
        <taxon>Actinomycetes</taxon>
        <taxon>Mycobacteriales</taxon>
        <taxon>Corynebacteriaceae</taxon>
        <taxon>Corynebacterium</taxon>
    </lineage>
</organism>
<evidence type="ECO:0000256" key="5">
    <source>
        <dbReference type="ARBA" id="ARBA00022898"/>
    </source>
</evidence>
<comment type="subunit">
    <text evidence="2 6">Homodimer.</text>
</comment>
<dbReference type="InterPro" id="IPR005861">
    <property type="entry name" value="HisP_aminotrans"/>
</dbReference>
<comment type="cofactor">
    <cofactor evidence="1 6">
        <name>pyridoxal 5'-phosphate</name>
        <dbReference type="ChEBI" id="CHEBI:597326"/>
    </cofactor>
</comment>
<comment type="similarity">
    <text evidence="6">Belongs to the class-II pyridoxal-phosphate-dependent aminotransferase family.</text>
</comment>
<dbReference type="InterPro" id="IPR004839">
    <property type="entry name" value="Aminotransferase_I/II_large"/>
</dbReference>
<dbReference type="RefSeq" id="WP_207118452.1">
    <property type="nucleotide sequence ID" value="NZ_JAFLEQ010000008.1"/>
</dbReference>
<dbReference type="GO" id="GO:0004400">
    <property type="term" value="F:histidinol-phosphate transaminase activity"/>
    <property type="evidence" value="ECO:0007669"/>
    <property type="project" value="InterPro"/>
</dbReference>
<gene>
    <name evidence="8" type="primary">hisC</name>
    <name evidence="6" type="synonym">pat</name>
    <name evidence="8" type="ORF">JZY06_03580</name>
</gene>
<dbReference type="EC" id="2.6.1.57" evidence="6"/>
<proteinExistence type="inferred from homology"/>
<dbReference type="PANTHER" id="PTHR43643:SF3">
    <property type="entry name" value="HISTIDINOL-PHOSPHATE AMINOTRANSFERASE"/>
    <property type="match status" value="1"/>
</dbReference>
<dbReference type="InterPro" id="IPR024892">
    <property type="entry name" value="ArAT"/>
</dbReference>
<evidence type="ECO:0000313" key="8">
    <source>
        <dbReference type="EMBL" id="MBN9643711.1"/>
    </source>
</evidence>
<dbReference type="InterPro" id="IPR015421">
    <property type="entry name" value="PyrdxlP-dep_Trfase_major"/>
</dbReference>
<dbReference type="CDD" id="cd00609">
    <property type="entry name" value="AAT_like"/>
    <property type="match status" value="1"/>
</dbReference>
<keyword evidence="3 6" id="KW-0032">Aminotransferase</keyword>
<keyword evidence="4 6" id="KW-0808">Transferase</keyword>
<dbReference type="PANTHER" id="PTHR43643">
    <property type="entry name" value="HISTIDINOL-PHOSPHATE AMINOTRANSFERASE 2"/>
    <property type="match status" value="1"/>
</dbReference>
<keyword evidence="9" id="KW-1185">Reference proteome</keyword>
<evidence type="ECO:0000256" key="6">
    <source>
        <dbReference type="HAMAP-Rule" id="MF_01513"/>
    </source>
</evidence>
<evidence type="ECO:0000256" key="1">
    <source>
        <dbReference type="ARBA" id="ARBA00001933"/>
    </source>
</evidence>
<evidence type="ECO:0000313" key="9">
    <source>
        <dbReference type="Proteomes" id="UP000664332"/>
    </source>
</evidence>
<dbReference type="SUPFAM" id="SSF53383">
    <property type="entry name" value="PLP-dependent transferases"/>
    <property type="match status" value="1"/>
</dbReference>
<dbReference type="NCBIfam" id="TIGR01141">
    <property type="entry name" value="hisC"/>
    <property type="match status" value="1"/>
</dbReference>
<dbReference type="HAMAP" id="MF_01023">
    <property type="entry name" value="HisC_aminotrans_2"/>
    <property type="match status" value="1"/>
</dbReference>
<dbReference type="Gene3D" id="3.90.1150.10">
    <property type="entry name" value="Aspartate Aminotransferase, domain 1"/>
    <property type="match status" value="1"/>
</dbReference>
<dbReference type="InterPro" id="IPR050106">
    <property type="entry name" value="HistidinolP_aminotransfase"/>
</dbReference>
<comment type="caution">
    <text evidence="8">The sequence shown here is derived from an EMBL/GenBank/DDBJ whole genome shotgun (WGS) entry which is preliminary data.</text>
</comment>
<feature type="modified residue" description="N6-(pyridoxal phosphate)lysine" evidence="6">
    <location>
        <position position="216"/>
    </location>
</feature>
<dbReference type="InterPro" id="IPR001917">
    <property type="entry name" value="Aminotrans_II_pyridoxalP_BS"/>
</dbReference>
<dbReference type="GO" id="GO:0030170">
    <property type="term" value="F:pyridoxal phosphate binding"/>
    <property type="evidence" value="ECO:0007669"/>
    <property type="project" value="UniProtKB-UniRule"/>
</dbReference>
<protein>
    <recommendedName>
        <fullName evidence="6">Aromatic amino acid aminotransferase</fullName>
        <shortName evidence="6">ArAT</shortName>
        <ecNumber evidence="6">2.6.1.57</ecNumber>
    </recommendedName>
</protein>
<comment type="catalytic activity">
    <reaction evidence="6">
        <text>an aromatic L-alpha-amino acid + 2-oxoglutarate = an aromatic oxo-acid + L-glutamate</text>
        <dbReference type="Rhea" id="RHEA:17533"/>
        <dbReference type="ChEBI" id="CHEBI:16810"/>
        <dbReference type="ChEBI" id="CHEBI:29985"/>
        <dbReference type="ChEBI" id="CHEBI:73309"/>
        <dbReference type="ChEBI" id="CHEBI:84824"/>
        <dbReference type="EC" id="2.6.1.57"/>
    </reaction>
</comment>
<dbReference type="PROSITE" id="PS00599">
    <property type="entry name" value="AA_TRANSFER_CLASS_2"/>
    <property type="match status" value="1"/>
</dbReference>
<dbReference type="NCBIfam" id="NF002878">
    <property type="entry name" value="PRK03321.1"/>
    <property type="match status" value="1"/>
</dbReference>